<reference evidence="16 17" key="1">
    <citation type="submission" date="2016-10" db="EMBL/GenBank/DDBJ databases">
        <authorList>
            <person name="de Groot N.N."/>
        </authorList>
    </citation>
    <scope>NUCLEOTIDE SEQUENCE [LARGE SCALE GENOMIC DNA]</scope>
    <source>
        <strain evidence="16 17">DSM 20475</strain>
    </source>
</reference>
<dbReference type="GO" id="GO:0004550">
    <property type="term" value="F:nucleoside diphosphate kinase activity"/>
    <property type="evidence" value="ECO:0007669"/>
    <property type="project" value="UniProtKB-UniRule"/>
</dbReference>
<organism evidence="16 17">
    <name type="scientific">Peptococcus niger</name>
    <dbReference type="NCBI Taxonomy" id="2741"/>
    <lineage>
        <taxon>Bacteria</taxon>
        <taxon>Bacillati</taxon>
        <taxon>Bacillota</taxon>
        <taxon>Clostridia</taxon>
        <taxon>Eubacteriales</taxon>
        <taxon>Peptococcaceae</taxon>
        <taxon>Peptococcus</taxon>
    </lineage>
</organism>
<keyword evidence="5 12" id="KW-0808">Transferase</keyword>
<feature type="binding site" evidence="12 13">
    <location>
        <position position="102"/>
    </location>
    <ligand>
        <name>ATP</name>
        <dbReference type="ChEBI" id="CHEBI:30616"/>
    </ligand>
</feature>
<keyword evidence="9 12" id="KW-0067">ATP-binding</keyword>
<evidence type="ECO:0000256" key="6">
    <source>
        <dbReference type="ARBA" id="ARBA00022723"/>
    </source>
</evidence>
<keyword evidence="17" id="KW-1185">Reference proteome</keyword>
<dbReference type="SMART" id="SM00562">
    <property type="entry name" value="NDK"/>
    <property type="match status" value="1"/>
</dbReference>
<comment type="subcellular location">
    <subcellularLocation>
        <location evidence="12">Cytoplasm</location>
    </subcellularLocation>
</comment>
<protein>
    <recommendedName>
        <fullName evidence="4 12">Nucleoside diphosphate kinase</fullName>
        <shortName evidence="12">NDK</shortName>
        <shortName evidence="12">NDP kinase</shortName>
        <ecNumber evidence="3 12">2.7.4.6</ecNumber>
    </recommendedName>
    <alternativeName>
        <fullName evidence="12">Nucleoside-2-P kinase</fullName>
    </alternativeName>
</protein>
<dbReference type="PRINTS" id="PR01243">
    <property type="entry name" value="NUCDPKINASE"/>
</dbReference>
<dbReference type="CDD" id="cd04413">
    <property type="entry name" value="NDPk_I"/>
    <property type="match status" value="1"/>
</dbReference>
<evidence type="ECO:0000256" key="13">
    <source>
        <dbReference type="PROSITE-ProRule" id="PRU00706"/>
    </source>
</evidence>
<dbReference type="GO" id="GO:0005524">
    <property type="term" value="F:ATP binding"/>
    <property type="evidence" value="ECO:0007669"/>
    <property type="project" value="UniProtKB-UniRule"/>
</dbReference>
<dbReference type="FunFam" id="3.30.70.141:FF:000003">
    <property type="entry name" value="Nucleoside diphosphate kinase"/>
    <property type="match status" value="1"/>
</dbReference>
<comment type="subunit">
    <text evidence="12">Homotetramer.</text>
</comment>
<feature type="binding site" evidence="12 13">
    <location>
        <position position="9"/>
    </location>
    <ligand>
        <name>ATP</name>
        <dbReference type="ChEBI" id="CHEBI:30616"/>
    </ligand>
</feature>
<feature type="active site" description="Pros-phosphohistidine intermediate" evidence="12 13">
    <location>
        <position position="115"/>
    </location>
</feature>
<dbReference type="GO" id="GO:0005737">
    <property type="term" value="C:cytoplasm"/>
    <property type="evidence" value="ECO:0007669"/>
    <property type="project" value="UniProtKB-SubCell"/>
</dbReference>
<evidence type="ECO:0000256" key="10">
    <source>
        <dbReference type="ARBA" id="ARBA00022842"/>
    </source>
</evidence>
<keyword evidence="7 12" id="KW-0547">Nucleotide-binding</keyword>
<comment type="catalytic activity">
    <reaction evidence="12">
        <text>a 2'-deoxyribonucleoside 5'-diphosphate + ATP = a 2'-deoxyribonucleoside 5'-triphosphate + ADP</text>
        <dbReference type="Rhea" id="RHEA:44640"/>
        <dbReference type="ChEBI" id="CHEBI:30616"/>
        <dbReference type="ChEBI" id="CHEBI:61560"/>
        <dbReference type="ChEBI" id="CHEBI:73316"/>
        <dbReference type="ChEBI" id="CHEBI:456216"/>
        <dbReference type="EC" id="2.7.4.6"/>
    </reaction>
</comment>
<evidence type="ECO:0000256" key="1">
    <source>
        <dbReference type="ARBA" id="ARBA00001946"/>
    </source>
</evidence>
<evidence type="ECO:0000256" key="3">
    <source>
        <dbReference type="ARBA" id="ARBA00012966"/>
    </source>
</evidence>
<evidence type="ECO:0000256" key="12">
    <source>
        <dbReference type="HAMAP-Rule" id="MF_00451"/>
    </source>
</evidence>
<dbReference type="OrthoDB" id="9801161at2"/>
<sequence length="136" mass="14735">MERTFCMIKPDGVRRRLIGDIIARFERKGLTVVALDFCTLTQDQAERHYAEHKDKPFFAELVAFITSGPVVPMVLEGPDAVAAARALIGATDPLKAAAGTIRGDYGLRLSENVIHGADSPASAKRETANILPDCNI</sequence>
<dbReference type="PANTHER" id="PTHR11349">
    <property type="entry name" value="NUCLEOSIDE DIPHOSPHATE KINASE"/>
    <property type="match status" value="1"/>
</dbReference>
<comment type="catalytic activity">
    <reaction evidence="12">
        <text>a ribonucleoside 5'-diphosphate + ATP = a ribonucleoside 5'-triphosphate + ADP</text>
        <dbReference type="Rhea" id="RHEA:18113"/>
        <dbReference type="ChEBI" id="CHEBI:30616"/>
        <dbReference type="ChEBI" id="CHEBI:57930"/>
        <dbReference type="ChEBI" id="CHEBI:61557"/>
        <dbReference type="ChEBI" id="CHEBI:456216"/>
        <dbReference type="EC" id="2.7.4.6"/>
    </reaction>
</comment>
<comment type="cofactor">
    <cofactor evidence="1 12">
        <name>Mg(2+)</name>
        <dbReference type="ChEBI" id="CHEBI:18420"/>
    </cofactor>
</comment>
<dbReference type="GO" id="GO:0046872">
    <property type="term" value="F:metal ion binding"/>
    <property type="evidence" value="ECO:0007669"/>
    <property type="project" value="UniProtKB-KW"/>
</dbReference>
<name>A0A1G6XTN1_PEPNI</name>
<keyword evidence="8 12" id="KW-0418">Kinase</keyword>
<evidence type="ECO:0000256" key="5">
    <source>
        <dbReference type="ARBA" id="ARBA00022679"/>
    </source>
</evidence>
<evidence type="ECO:0000313" key="16">
    <source>
        <dbReference type="EMBL" id="SDD80775.1"/>
    </source>
</evidence>
<dbReference type="SUPFAM" id="SSF54919">
    <property type="entry name" value="Nucleoside diphosphate kinase, NDK"/>
    <property type="match status" value="1"/>
</dbReference>
<comment type="similarity">
    <text evidence="2 12 13 14">Belongs to the NDK family.</text>
</comment>
<dbReference type="InterPro" id="IPR034907">
    <property type="entry name" value="NDK-like_dom"/>
</dbReference>
<dbReference type="Proteomes" id="UP000198995">
    <property type="component" value="Unassembled WGS sequence"/>
</dbReference>
<dbReference type="STRING" id="2741.SAMN04489866_10763"/>
<keyword evidence="12" id="KW-0963">Cytoplasm</keyword>
<feature type="binding site" evidence="12 13">
    <location>
        <position position="91"/>
    </location>
    <ligand>
        <name>ATP</name>
        <dbReference type="ChEBI" id="CHEBI:30616"/>
    </ligand>
</feature>
<proteinExistence type="inferred from homology"/>
<dbReference type="GO" id="GO:0006183">
    <property type="term" value="P:GTP biosynthetic process"/>
    <property type="evidence" value="ECO:0007669"/>
    <property type="project" value="UniProtKB-UniRule"/>
</dbReference>
<dbReference type="GO" id="GO:0006228">
    <property type="term" value="P:UTP biosynthetic process"/>
    <property type="evidence" value="ECO:0007669"/>
    <property type="project" value="UniProtKB-UniRule"/>
</dbReference>
<evidence type="ECO:0000256" key="7">
    <source>
        <dbReference type="ARBA" id="ARBA00022741"/>
    </source>
</evidence>
<evidence type="ECO:0000256" key="8">
    <source>
        <dbReference type="ARBA" id="ARBA00022777"/>
    </source>
</evidence>
<keyword evidence="10 12" id="KW-0460">Magnesium</keyword>
<dbReference type="Pfam" id="PF00334">
    <property type="entry name" value="NDK"/>
    <property type="match status" value="1"/>
</dbReference>
<evidence type="ECO:0000256" key="14">
    <source>
        <dbReference type="RuleBase" id="RU004011"/>
    </source>
</evidence>
<dbReference type="PROSITE" id="PS51374">
    <property type="entry name" value="NDPK_LIKE"/>
    <property type="match status" value="1"/>
</dbReference>
<feature type="binding site" evidence="12 13">
    <location>
        <position position="112"/>
    </location>
    <ligand>
        <name>ATP</name>
        <dbReference type="ChEBI" id="CHEBI:30616"/>
    </ligand>
</feature>
<evidence type="ECO:0000256" key="9">
    <source>
        <dbReference type="ARBA" id="ARBA00022840"/>
    </source>
</evidence>
<feature type="domain" description="Nucleoside diphosphate kinase-like" evidence="15">
    <location>
        <begin position="1"/>
        <end position="135"/>
    </location>
</feature>
<evidence type="ECO:0000313" key="17">
    <source>
        <dbReference type="Proteomes" id="UP000198995"/>
    </source>
</evidence>
<dbReference type="InterPro" id="IPR036850">
    <property type="entry name" value="NDK-like_dom_sf"/>
</dbReference>
<dbReference type="RefSeq" id="WP_091791958.1">
    <property type="nucleotide sequence ID" value="NZ_FNAF01000007.1"/>
</dbReference>
<dbReference type="InterPro" id="IPR001564">
    <property type="entry name" value="Nucleoside_diP_kinase"/>
</dbReference>
<feature type="binding site" evidence="12 13">
    <location>
        <position position="85"/>
    </location>
    <ligand>
        <name>ATP</name>
        <dbReference type="ChEBI" id="CHEBI:30616"/>
    </ligand>
</feature>
<keyword evidence="12" id="KW-0597">Phosphoprotein</keyword>
<dbReference type="NCBIfam" id="NF001908">
    <property type="entry name" value="PRK00668.1"/>
    <property type="match status" value="1"/>
</dbReference>
<dbReference type="GO" id="GO:0006241">
    <property type="term" value="P:CTP biosynthetic process"/>
    <property type="evidence" value="ECO:0007669"/>
    <property type="project" value="UniProtKB-UniRule"/>
</dbReference>
<dbReference type="EMBL" id="FNAF01000007">
    <property type="protein sequence ID" value="SDD80775.1"/>
    <property type="molecule type" value="Genomic_DNA"/>
</dbReference>
<feature type="binding site" evidence="12 13">
    <location>
        <position position="57"/>
    </location>
    <ligand>
        <name>ATP</name>
        <dbReference type="ChEBI" id="CHEBI:30616"/>
    </ligand>
</feature>
<comment type="function">
    <text evidence="12">Major role in the synthesis of nucleoside triphosphates other than ATP. The ATP gamma phosphate is transferred to the NDP beta phosphate via a ping-pong mechanism, using a phosphorylated active-site intermediate.</text>
</comment>
<dbReference type="HAMAP" id="MF_00451">
    <property type="entry name" value="NDP_kinase"/>
    <property type="match status" value="1"/>
</dbReference>
<dbReference type="AlphaFoldDB" id="A0A1G6XTN1"/>
<keyword evidence="6 12" id="KW-0479">Metal-binding</keyword>
<keyword evidence="11 12" id="KW-0546">Nucleotide metabolism</keyword>
<dbReference type="EC" id="2.7.4.6" evidence="3 12"/>
<evidence type="ECO:0000259" key="15">
    <source>
        <dbReference type="SMART" id="SM00562"/>
    </source>
</evidence>
<gene>
    <name evidence="12" type="primary">ndk</name>
    <name evidence="16" type="ORF">SAMN04489866_10763</name>
</gene>
<evidence type="ECO:0000256" key="4">
    <source>
        <dbReference type="ARBA" id="ARBA00017632"/>
    </source>
</evidence>
<accession>A0A1G6XTN1</accession>
<evidence type="ECO:0000256" key="11">
    <source>
        <dbReference type="ARBA" id="ARBA00023080"/>
    </source>
</evidence>
<dbReference type="Gene3D" id="3.30.70.141">
    <property type="entry name" value="Nucleoside diphosphate kinase-like domain"/>
    <property type="match status" value="1"/>
</dbReference>
<evidence type="ECO:0000256" key="2">
    <source>
        <dbReference type="ARBA" id="ARBA00008142"/>
    </source>
</evidence>